<sequence>MEISHRMVIPTLLLFVLVIVDLGECHNRSSELRCGYHGPAIRFPFRLKDRQPDQQRGYPGFDLYCSDNNHTVLELPTSVKTFVNSIDYKSQQINVTVSDGCFPRIIRGLHLPSSPFQFKTENNYLYNYALFNCTPRTDTNFRRIHCLSSRRQLVYAFQSYSVIEDLPILSCTKMYSVSSVPSDIWNSPFLELTWSEPKCGPCELKGEKCRFKNNSTDFNIECVNPYGNKGIVFSPISTFIITTSSSLSILGPFLLALAVYAFYHWHPIDRPSVKSVVQMLEGKGDKLTIPPNPFASTSSRRVSENMPTRRLIQELQVIPESD</sequence>
<dbReference type="PANTHER" id="PTHR46279">
    <property type="entry name" value="RING/U-BOX SUPERFAMILY PROTEIN"/>
    <property type="match status" value="1"/>
</dbReference>
<evidence type="ECO:0000256" key="13">
    <source>
        <dbReference type="ARBA" id="ARBA00023136"/>
    </source>
</evidence>
<dbReference type="InterPro" id="IPR025287">
    <property type="entry name" value="WAK_GUB"/>
</dbReference>
<evidence type="ECO:0000313" key="18">
    <source>
        <dbReference type="Proteomes" id="UP000237347"/>
    </source>
</evidence>
<dbReference type="GO" id="GO:0016020">
    <property type="term" value="C:membrane"/>
    <property type="evidence" value="ECO:0007669"/>
    <property type="project" value="UniProtKB-SubCell"/>
</dbReference>
<proteinExistence type="inferred from homology"/>
<reference evidence="17 18" key="1">
    <citation type="journal article" date="2018" name="Sci. Data">
        <title>The draft genome sequence of cork oak.</title>
        <authorList>
            <person name="Ramos A.M."/>
            <person name="Usie A."/>
            <person name="Barbosa P."/>
            <person name="Barros P.M."/>
            <person name="Capote T."/>
            <person name="Chaves I."/>
            <person name="Simoes F."/>
            <person name="Abreu I."/>
            <person name="Carrasquinho I."/>
            <person name="Faro C."/>
            <person name="Guimaraes J.B."/>
            <person name="Mendonca D."/>
            <person name="Nobrega F."/>
            <person name="Rodrigues L."/>
            <person name="Saibo N.J.M."/>
            <person name="Varela M.C."/>
            <person name="Egas C."/>
            <person name="Matos J."/>
            <person name="Miguel C.M."/>
            <person name="Oliveira M.M."/>
            <person name="Ricardo C.P."/>
            <person name="Goncalves S."/>
        </authorList>
    </citation>
    <scope>NUCLEOTIDE SEQUENCE [LARGE SCALE GENOMIC DNA]</scope>
    <source>
        <strain evidence="18">cv. HL8</strain>
    </source>
</reference>
<evidence type="ECO:0000256" key="14">
    <source>
        <dbReference type="ARBA" id="ARBA00024209"/>
    </source>
</evidence>
<comment type="caution">
    <text evidence="17">The sequence shown here is derived from an EMBL/GenBank/DDBJ whole genome shotgun (WGS) entry which is preliminary data.</text>
</comment>
<protein>
    <recommendedName>
        <fullName evidence="4">RING-type E3 ubiquitin transferase</fullName>
        <ecNumber evidence="4">2.3.2.27</ecNumber>
    </recommendedName>
</protein>
<evidence type="ECO:0000256" key="9">
    <source>
        <dbReference type="ARBA" id="ARBA00022771"/>
    </source>
</evidence>
<keyword evidence="7" id="KW-0479">Metal-binding</keyword>
<dbReference type="PANTHER" id="PTHR46279:SF9">
    <property type="entry name" value="OS01G0116300 PROTEIN"/>
    <property type="match status" value="1"/>
</dbReference>
<keyword evidence="10" id="KW-0833">Ubl conjugation pathway</keyword>
<evidence type="ECO:0000256" key="11">
    <source>
        <dbReference type="ARBA" id="ARBA00022833"/>
    </source>
</evidence>
<evidence type="ECO:0000256" key="1">
    <source>
        <dbReference type="ARBA" id="ARBA00000900"/>
    </source>
</evidence>
<evidence type="ECO:0000256" key="3">
    <source>
        <dbReference type="ARBA" id="ARBA00004906"/>
    </source>
</evidence>
<gene>
    <name evidence="17" type="primary">ATL21A_6</name>
    <name evidence="17" type="ORF">CFP56_026974</name>
</gene>
<evidence type="ECO:0000256" key="4">
    <source>
        <dbReference type="ARBA" id="ARBA00012483"/>
    </source>
</evidence>
<keyword evidence="6" id="KW-0812">Transmembrane</keyword>
<dbReference type="EMBL" id="PKMF04000434">
    <property type="protein sequence ID" value="KAK7831918.1"/>
    <property type="molecule type" value="Genomic_DNA"/>
</dbReference>
<dbReference type="AlphaFoldDB" id="A0AAW0JY64"/>
<dbReference type="Proteomes" id="UP000237347">
    <property type="component" value="Unassembled WGS sequence"/>
</dbReference>
<feature type="domain" description="Wall-associated receptor kinase galacturonan-binding" evidence="16">
    <location>
        <begin position="31"/>
        <end position="96"/>
    </location>
</feature>
<evidence type="ECO:0000256" key="15">
    <source>
        <dbReference type="SAM" id="SignalP"/>
    </source>
</evidence>
<evidence type="ECO:0000259" key="16">
    <source>
        <dbReference type="Pfam" id="PF13947"/>
    </source>
</evidence>
<feature type="chain" id="PRO_5043317664" description="RING-type E3 ubiquitin transferase" evidence="15">
    <location>
        <begin position="26"/>
        <end position="322"/>
    </location>
</feature>
<keyword evidence="12" id="KW-1133">Transmembrane helix</keyword>
<dbReference type="GO" id="GO:0030247">
    <property type="term" value="F:polysaccharide binding"/>
    <property type="evidence" value="ECO:0007669"/>
    <property type="project" value="InterPro"/>
</dbReference>
<comment type="subcellular location">
    <subcellularLocation>
        <location evidence="2">Membrane</location>
        <topology evidence="2">Single-pass membrane protein</topology>
    </subcellularLocation>
</comment>
<evidence type="ECO:0000256" key="7">
    <source>
        <dbReference type="ARBA" id="ARBA00022723"/>
    </source>
</evidence>
<name>A0AAW0JY64_QUESU</name>
<evidence type="ECO:0000313" key="17">
    <source>
        <dbReference type="EMBL" id="KAK7831918.1"/>
    </source>
</evidence>
<comment type="similarity">
    <text evidence="14">Belongs to the RING-type zinc finger family. ATL subfamily.</text>
</comment>
<evidence type="ECO:0000256" key="6">
    <source>
        <dbReference type="ARBA" id="ARBA00022692"/>
    </source>
</evidence>
<organism evidence="17 18">
    <name type="scientific">Quercus suber</name>
    <name type="common">Cork oak</name>
    <dbReference type="NCBI Taxonomy" id="58331"/>
    <lineage>
        <taxon>Eukaryota</taxon>
        <taxon>Viridiplantae</taxon>
        <taxon>Streptophyta</taxon>
        <taxon>Embryophyta</taxon>
        <taxon>Tracheophyta</taxon>
        <taxon>Spermatophyta</taxon>
        <taxon>Magnoliopsida</taxon>
        <taxon>eudicotyledons</taxon>
        <taxon>Gunneridae</taxon>
        <taxon>Pentapetalae</taxon>
        <taxon>rosids</taxon>
        <taxon>fabids</taxon>
        <taxon>Fagales</taxon>
        <taxon>Fagaceae</taxon>
        <taxon>Quercus</taxon>
    </lineage>
</organism>
<evidence type="ECO:0000256" key="2">
    <source>
        <dbReference type="ARBA" id="ARBA00004167"/>
    </source>
</evidence>
<keyword evidence="9" id="KW-0863">Zinc-finger</keyword>
<evidence type="ECO:0000256" key="12">
    <source>
        <dbReference type="ARBA" id="ARBA00022989"/>
    </source>
</evidence>
<evidence type="ECO:0000256" key="5">
    <source>
        <dbReference type="ARBA" id="ARBA00022679"/>
    </source>
</evidence>
<keyword evidence="5" id="KW-0808">Transferase</keyword>
<dbReference type="Pfam" id="PF13947">
    <property type="entry name" value="GUB_WAK_bind"/>
    <property type="match status" value="1"/>
</dbReference>
<keyword evidence="11" id="KW-0862">Zinc</keyword>
<keyword evidence="13" id="KW-0472">Membrane</keyword>
<dbReference type="EC" id="2.3.2.27" evidence="4"/>
<evidence type="ECO:0000256" key="8">
    <source>
        <dbReference type="ARBA" id="ARBA00022729"/>
    </source>
</evidence>
<dbReference type="GO" id="GO:0061630">
    <property type="term" value="F:ubiquitin protein ligase activity"/>
    <property type="evidence" value="ECO:0007669"/>
    <property type="project" value="UniProtKB-EC"/>
</dbReference>
<keyword evidence="18" id="KW-1185">Reference proteome</keyword>
<keyword evidence="8 15" id="KW-0732">Signal</keyword>
<comment type="pathway">
    <text evidence="3">Protein modification; protein ubiquitination.</text>
</comment>
<dbReference type="InterPro" id="IPR046948">
    <property type="entry name" value="ATL20-22-like"/>
</dbReference>
<dbReference type="GO" id="GO:0008270">
    <property type="term" value="F:zinc ion binding"/>
    <property type="evidence" value="ECO:0007669"/>
    <property type="project" value="UniProtKB-KW"/>
</dbReference>
<accession>A0AAW0JY64</accession>
<comment type="catalytic activity">
    <reaction evidence="1">
        <text>S-ubiquitinyl-[E2 ubiquitin-conjugating enzyme]-L-cysteine + [acceptor protein]-L-lysine = [E2 ubiquitin-conjugating enzyme]-L-cysteine + N(6)-ubiquitinyl-[acceptor protein]-L-lysine.</text>
        <dbReference type="EC" id="2.3.2.27"/>
    </reaction>
</comment>
<evidence type="ECO:0000256" key="10">
    <source>
        <dbReference type="ARBA" id="ARBA00022786"/>
    </source>
</evidence>
<feature type="signal peptide" evidence="15">
    <location>
        <begin position="1"/>
        <end position="25"/>
    </location>
</feature>